<evidence type="ECO:0000313" key="1">
    <source>
        <dbReference type="EMBL" id="MEG3437987.1"/>
    </source>
</evidence>
<dbReference type="Proteomes" id="UP001328733">
    <property type="component" value="Unassembled WGS sequence"/>
</dbReference>
<reference evidence="1 2" key="1">
    <citation type="submission" date="2024-01" db="EMBL/GenBank/DDBJ databases">
        <title>Genomic insights into the taxonomy and metabolism of the cyanobacterium Pannus brasiliensis CCIBt3594.</title>
        <authorList>
            <person name="Machado M."/>
            <person name="Botero N.B."/>
            <person name="Andreote A.P.D."/>
            <person name="Feitosa A.M.T."/>
            <person name="Popin R."/>
            <person name="Sivonen K."/>
            <person name="Fiore M.F."/>
        </authorList>
    </citation>
    <scope>NUCLEOTIDE SEQUENCE [LARGE SCALE GENOMIC DNA]</scope>
    <source>
        <strain evidence="1 2">CCIBt3594</strain>
    </source>
</reference>
<dbReference type="RefSeq" id="WP_332865470.1">
    <property type="nucleotide sequence ID" value="NZ_JBAFSM010000022.1"/>
</dbReference>
<organism evidence="1 2">
    <name type="scientific">Pannus brasiliensis CCIBt3594</name>
    <dbReference type="NCBI Taxonomy" id="1427578"/>
    <lineage>
        <taxon>Bacteria</taxon>
        <taxon>Bacillati</taxon>
        <taxon>Cyanobacteriota</taxon>
        <taxon>Cyanophyceae</taxon>
        <taxon>Oscillatoriophycideae</taxon>
        <taxon>Chroococcales</taxon>
        <taxon>Microcystaceae</taxon>
        <taxon>Pannus</taxon>
    </lineage>
</organism>
<dbReference type="AlphaFoldDB" id="A0AAW9QJK6"/>
<comment type="caution">
    <text evidence="1">The sequence shown here is derived from an EMBL/GenBank/DDBJ whole genome shotgun (WGS) entry which is preliminary data.</text>
</comment>
<sequence length="95" mass="10892">MPEVRFQIRWPDGTEEICYSPSLVVKRYLESEVEYELADFLERSRAALREGSDRVKAKFGYPCGLASAQLQSLETTAARYSDRPSAKVKLLKFIE</sequence>
<keyword evidence="2" id="KW-1185">Reference proteome</keyword>
<accession>A0AAW9QJK6</accession>
<dbReference type="InterPro" id="IPR023846">
    <property type="entry name" value="CHP04042_MSMEG0570"/>
</dbReference>
<dbReference type="NCBIfam" id="TIGR04042">
    <property type="entry name" value="MSMEG_0570_fam"/>
    <property type="match status" value="1"/>
</dbReference>
<evidence type="ECO:0000313" key="2">
    <source>
        <dbReference type="Proteomes" id="UP001328733"/>
    </source>
</evidence>
<proteinExistence type="predicted"/>
<gene>
    <name evidence="1" type="ORF">V0288_12735</name>
</gene>
<name>A0AAW9QJK6_9CHRO</name>
<dbReference type="EMBL" id="JBAFSM010000022">
    <property type="protein sequence ID" value="MEG3437987.1"/>
    <property type="molecule type" value="Genomic_DNA"/>
</dbReference>
<protein>
    <submittedName>
        <fullName evidence="1">MSMEG_0570 family nitrogen starvation response protein</fullName>
    </submittedName>
</protein>